<evidence type="ECO:0000313" key="3">
    <source>
        <dbReference type="WBParaSite" id="PgB01_g218_t02"/>
    </source>
</evidence>
<dbReference type="GO" id="GO:0005886">
    <property type="term" value="C:plasma membrane"/>
    <property type="evidence" value="ECO:0007669"/>
    <property type="project" value="TreeGrafter"/>
</dbReference>
<sequence length="288" mass="32305">YNSQISSGKCVLLRRVVYVASRLDIRYSLKMSLCLSSIPWGSLNAAVISIVGCLTFAILFDGAMEGFSMQVNTLFPLGSFTFRWVIALMTIFFILLAITFLFVGASSTSVSVRLSKKPESLDDASMLSRIITSRFLLGAFTLSTMAIVVLWTIVVCMSAVLMSLYFVFIGAVYSFCALVDQQCFDFTVLLPALINRLSNKKVDLTFCKDKKEALCAKEHNQIWPFIGSFLCSLLALLGLVYFLMCMTANYTRLFVSFYVCILAFSYVPNEKCIFLKCSPTFLFILFNY</sequence>
<keyword evidence="1" id="KW-1133">Transmembrane helix</keyword>
<keyword evidence="1" id="KW-0472">Membrane</keyword>
<dbReference type="WBParaSite" id="PgB01_g218_t02">
    <property type="protein sequence ID" value="PgB01_g218_t02"/>
    <property type="gene ID" value="PgB01_g218"/>
</dbReference>
<feature type="transmembrane region" description="Helical" evidence="1">
    <location>
        <begin position="80"/>
        <end position="103"/>
    </location>
</feature>
<accession>A0A914ZDD0</accession>
<dbReference type="Pfam" id="PF01275">
    <property type="entry name" value="Myelin_PLP"/>
    <property type="match status" value="1"/>
</dbReference>
<evidence type="ECO:0000313" key="2">
    <source>
        <dbReference type="Proteomes" id="UP000887569"/>
    </source>
</evidence>
<protein>
    <submittedName>
        <fullName evidence="3">Uncharacterized protein</fullName>
    </submittedName>
</protein>
<dbReference type="GO" id="GO:0031175">
    <property type="term" value="P:neuron projection development"/>
    <property type="evidence" value="ECO:0007669"/>
    <property type="project" value="TreeGrafter"/>
</dbReference>
<dbReference type="AlphaFoldDB" id="A0A914ZDD0"/>
<reference evidence="3" key="1">
    <citation type="submission" date="2022-11" db="UniProtKB">
        <authorList>
            <consortium name="WormBaseParasite"/>
        </authorList>
    </citation>
    <scope>IDENTIFICATION</scope>
</reference>
<keyword evidence="1" id="KW-0812">Transmembrane</keyword>
<proteinExistence type="predicted"/>
<feature type="transmembrane region" description="Helical" evidence="1">
    <location>
        <begin position="160"/>
        <end position="179"/>
    </location>
</feature>
<feature type="transmembrane region" description="Helical" evidence="1">
    <location>
        <begin position="250"/>
        <end position="267"/>
    </location>
</feature>
<feature type="transmembrane region" description="Helical" evidence="1">
    <location>
        <begin position="222"/>
        <end position="244"/>
    </location>
</feature>
<feature type="transmembrane region" description="Helical" evidence="1">
    <location>
        <begin position="135"/>
        <end position="154"/>
    </location>
</feature>
<keyword evidence="2" id="KW-1185">Reference proteome</keyword>
<dbReference type="InterPro" id="IPR001614">
    <property type="entry name" value="Myelin_PLP"/>
</dbReference>
<dbReference type="PANTHER" id="PTHR11683">
    <property type="entry name" value="MYELIN PROTEOLIPID"/>
    <property type="match status" value="1"/>
</dbReference>
<dbReference type="Proteomes" id="UP000887569">
    <property type="component" value="Unplaced"/>
</dbReference>
<dbReference type="PRINTS" id="PR00214">
    <property type="entry name" value="MYELINPLP"/>
</dbReference>
<feature type="transmembrane region" description="Helical" evidence="1">
    <location>
        <begin position="38"/>
        <end position="60"/>
    </location>
</feature>
<dbReference type="PANTHER" id="PTHR11683:SF12">
    <property type="entry name" value="M6, ISOFORM F"/>
    <property type="match status" value="1"/>
</dbReference>
<evidence type="ECO:0000256" key="1">
    <source>
        <dbReference type="SAM" id="Phobius"/>
    </source>
</evidence>
<organism evidence="2 3">
    <name type="scientific">Parascaris univalens</name>
    <name type="common">Nematode worm</name>
    <dbReference type="NCBI Taxonomy" id="6257"/>
    <lineage>
        <taxon>Eukaryota</taxon>
        <taxon>Metazoa</taxon>
        <taxon>Ecdysozoa</taxon>
        <taxon>Nematoda</taxon>
        <taxon>Chromadorea</taxon>
        <taxon>Rhabditida</taxon>
        <taxon>Spirurina</taxon>
        <taxon>Ascaridomorpha</taxon>
        <taxon>Ascaridoidea</taxon>
        <taxon>Ascarididae</taxon>
        <taxon>Parascaris</taxon>
    </lineage>
</organism>
<name>A0A914ZDD0_PARUN</name>